<feature type="compositionally biased region" description="Low complexity" evidence="1">
    <location>
        <begin position="115"/>
        <end position="128"/>
    </location>
</feature>
<dbReference type="EMBL" id="WBOF01000003">
    <property type="protein sequence ID" value="MQS17121.1"/>
    <property type="molecule type" value="Genomic_DNA"/>
</dbReference>
<dbReference type="PANTHER" id="PTHR42305">
    <property type="entry name" value="MEMBRANE PROTEIN RV1733C-RELATED"/>
    <property type="match status" value="1"/>
</dbReference>
<dbReference type="OrthoDB" id="4213157at2"/>
<protein>
    <submittedName>
        <fullName evidence="3">Uncharacterized protein</fullName>
    </submittedName>
</protein>
<dbReference type="PANTHER" id="PTHR42305:SF1">
    <property type="entry name" value="MEMBRANE PROTEIN RV1733C-RELATED"/>
    <property type="match status" value="1"/>
</dbReference>
<feature type="transmembrane region" description="Helical" evidence="2">
    <location>
        <begin position="151"/>
        <end position="174"/>
    </location>
</feature>
<keyword evidence="2" id="KW-0472">Membrane</keyword>
<keyword evidence="4" id="KW-1185">Reference proteome</keyword>
<feature type="region of interest" description="Disordered" evidence="1">
    <location>
        <begin position="203"/>
        <end position="226"/>
    </location>
</feature>
<gene>
    <name evidence="3" type="ORF">F7Q99_34295</name>
</gene>
<evidence type="ECO:0000313" key="4">
    <source>
        <dbReference type="Proteomes" id="UP000450000"/>
    </source>
</evidence>
<dbReference type="InterPro" id="IPR039708">
    <property type="entry name" value="MT1774/Rv1733c-like"/>
</dbReference>
<evidence type="ECO:0000256" key="1">
    <source>
        <dbReference type="SAM" id="MobiDB-lite"/>
    </source>
</evidence>
<sequence length="226" mass="24014">MTAVSGPAGRVQSFRRHLRQALGKDHNPLIRPVDRSRSRAALLTVLGIGLAVLGSAGAAAADFSTVRHRVSVRAAHLHRVQAVVLTPAQRRTDSDTGKKRYEAGAVWAGPGGPNNTGTVTVPRGTTPGTTVGILVDDTSRFAPPPPKTAEIVADAACLGLFTLGSLVAVLGAGLGIRLNALDRRADQAWQHSWTLLEPFWSGRAHRDNRTGRPHDAPTNHPNDPRQ</sequence>
<keyword evidence="2" id="KW-0812">Transmembrane</keyword>
<keyword evidence="2" id="KW-1133">Transmembrane helix</keyword>
<name>A0A6N7L0G1_9ACTN</name>
<reference evidence="3 4" key="1">
    <citation type="submission" date="2019-09" db="EMBL/GenBank/DDBJ databases">
        <title>Genome Sequences of Streptomyces kaniharaensis ATCC 21070.</title>
        <authorList>
            <person name="Zhu W."/>
            <person name="De Crecy-Lagard V."/>
            <person name="Richards N.G."/>
        </authorList>
    </citation>
    <scope>NUCLEOTIDE SEQUENCE [LARGE SCALE GENOMIC DNA]</scope>
    <source>
        <strain evidence="3 4">SF-557</strain>
    </source>
</reference>
<evidence type="ECO:0000313" key="3">
    <source>
        <dbReference type="EMBL" id="MQS17121.1"/>
    </source>
</evidence>
<dbReference type="Proteomes" id="UP000450000">
    <property type="component" value="Unassembled WGS sequence"/>
</dbReference>
<organism evidence="3 4">
    <name type="scientific">Streptomyces kaniharaensis</name>
    <dbReference type="NCBI Taxonomy" id="212423"/>
    <lineage>
        <taxon>Bacteria</taxon>
        <taxon>Bacillati</taxon>
        <taxon>Actinomycetota</taxon>
        <taxon>Actinomycetes</taxon>
        <taxon>Kitasatosporales</taxon>
        <taxon>Streptomycetaceae</taxon>
        <taxon>Streptomyces</taxon>
    </lineage>
</organism>
<dbReference type="RefSeq" id="WP_153469112.1">
    <property type="nucleotide sequence ID" value="NZ_WBOF01000003.1"/>
</dbReference>
<proteinExistence type="predicted"/>
<accession>A0A6N7L0G1</accession>
<feature type="compositionally biased region" description="Basic and acidic residues" evidence="1">
    <location>
        <begin position="204"/>
        <end position="226"/>
    </location>
</feature>
<comment type="caution">
    <text evidence="3">The sequence shown here is derived from an EMBL/GenBank/DDBJ whole genome shotgun (WGS) entry which is preliminary data.</text>
</comment>
<feature type="transmembrane region" description="Helical" evidence="2">
    <location>
        <begin position="40"/>
        <end position="61"/>
    </location>
</feature>
<feature type="region of interest" description="Disordered" evidence="1">
    <location>
        <begin position="104"/>
        <end position="128"/>
    </location>
</feature>
<dbReference type="AlphaFoldDB" id="A0A6N7L0G1"/>
<evidence type="ECO:0000256" key="2">
    <source>
        <dbReference type="SAM" id="Phobius"/>
    </source>
</evidence>